<feature type="transmembrane region" description="Helical" evidence="1">
    <location>
        <begin position="441"/>
        <end position="459"/>
    </location>
</feature>
<dbReference type="EMBL" id="CAJNJA010023609">
    <property type="protein sequence ID" value="CAE7513701.1"/>
    <property type="molecule type" value="Genomic_DNA"/>
</dbReference>
<feature type="transmembrane region" description="Helical" evidence="1">
    <location>
        <begin position="412"/>
        <end position="435"/>
    </location>
</feature>
<evidence type="ECO:0000313" key="2">
    <source>
        <dbReference type="EMBL" id="CAE7513701.1"/>
    </source>
</evidence>
<accession>A0A812T2W5</accession>
<evidence type="ECO:0000256" key="1">
    <source>
        <dbReference type="SAM" id="Phobius"/>
    </source>
</evidence>
<keyword evidence="1" id="KW-0472">Membrane</keyword>
<proteinExistence type="predicted"/>
<gene>
    <name evidence="2" type="primary">GIP</name>
    <name evidence="2" type="ORF">SNEC2469_LOCUS14678</name>
</gene>
<dbReference type="Gene3D" id="3.40.50.10140">
    <property type="entry name" value="Toll/interleukin-1 receptor homology (TIR) domain"/>
    <property type="match status" value="1"/>
</dbReference>
<comment type="caution">
    <text evidence="2">The sequence shown here is derived from an EMBL/GenBank/DDBJ whole genome shotgun (WGS) entry which is preliminary data.</text>
</comment>
<evidence type="ECO:0000313" key="3">
    <source>
        <dbReference type="Proteomes" id="UP000601435"/>
    </source>
</evidence>
<sequence>MFNVDAANYALSRQADGFDDFLSHDWRTSRFSKLCTLLVVYNSRAALLAAFLACPLIALGRTVGALPNDRPSSCLVYVVHLFVLCCWQRLRSILRPPIMVFLDKLCIAQSPEQAELKEKGILGLAAFLNHSKRLVVLWSPRYFSRLWCAYEIAAFLTDHNKHKQILIMPVHAGIAILLAYFFSSWMASSLLIVLGLLRHGALGVQLGQDNIWTVALGAMLWVVVPATLVGVPFSTLSVRMANHLHRVPKQLKTFDVQSAACFCCANDHKHPDTGEEIPCDRKLVYRKLEEWYGRPTDTDKEHLQRFNSLVHHRLGRAVLRQMPHAVPTAPFLCMLGAAPMPWLADSIERMLWRIQVDEDACDRCELAYYVWAHVFLEWAFVVTMIFETGLLAVTLSTVAARMFPNIRHTWRLGLLVFTLFVVPGAVLTGAFFVLLWTADTAWPPTIVFVLALLLGLCFLRPTLTNHRLAGAIEELEDAADVTPTATPQPSFSTPDADHGSIVRMPSGVSVWSGGFRI</sequence>
<organism evidence="2 3">
    <name type="scientific">Symbiodinium necroappetens</name>
    <dbReference type="NCBI Taxonomy" id="1628268"/>
    <lineage>
        <taxon>Eukaryota</taxon>
        <taxon>Sar</taxon>
        <taxon>Alveolata</taxon>
        <taxon>Dinophyceae</taxon>
        <taxon>Suessiales</taxon>
        <taxon>Symbiodiniaceae</taxon>
        <taxon>Symbiodinium</taxon>
    </lineage>
</organism>
<dbReference type="AlphaFoldDB" id="A0A812T2W5"/>
<dbReference type="InterPro" id="IPR035897">
    <property type="entry name" value="Toll_tir_struct_dom_sf"/>
</dbReference>
<feature type="transmembrane region" description="Helical" evidence="1">
    <location>
        <begin position="34"/>
        <end position="58"/>
    </location>
</feature>
<keyword evidence="1" id="KW-0812">Transmembrane</keyword>
<dbReference type="Proteomes" id="UP000601435">
    <property type="component" value="Unassembled WGS sequence"/>
</dbReference>
<keyword evidence="3" id="KW-1185">Reference proteome</keyword>
<dbReference type="SUPFAM" id="SSF52200">
    <property type="entry name" value="Toll/Interleukin receptor TIR domain"/>
    <property type="match status" value="1"/>
</dbReference>
<feature type="transmembrane region" description="Helical" evidence="1">
    <location>
        <begin position="170"/>
        <end position="194"/>
    </location>
</feature>
<feature type="transmembrane region" description="Helical" evidence="1">
    <location>
        <begin position="378"/>
        <end position="400"/>
    </location>
</feature>
<name>A0A812T2W5_9DINO</name>
<keyword evidence="1" id="KW-1133">Transmembrane helix</keyword>
<reference evidence="2" key="1">
    <citation type="submission" date="2021-02" db="EMBL/GenBank/DDBJ databases">
        <authorList>
            <person name="Dougan E. K."/>
            <person name="Rhodes N."/>
            <person name="Thang M."/>
            <person name="Chan C."/>
        </authorList>
    </citation>
    <scope>NUCLEOTIDE SEQUENCE</scope>
</reference>
<feature type="transmembrane region" description="Helical" evidence="1">
    <location>
        <begin position="325"/>
        <end position="344"/>
    </location>
</feature>
<feature type="transmembrane region" description="Helical" evidence="1">
    <location>
        <begin position="214"/>
        <end position="236"/>
    </location>
</feature>
<feature type="transmembrane region" description="Helical" evidence="1">
    <location>
        <begin position="70"/>
        <end position="90"/>
    </location>
</feature>
<protein>
    <submittedName>
        <fullName evidence="2">GIP protein</fullName>
    </submittedName>
</protein>
<dbReference type="OrthoDB" id="424788at2759"/>